<dbReference type="OrthoDB" id="443682at2759"/>
<dbReference type="eggNOG" id="KOG2061">
    <property type="taxonomic scope" value="Eukaryota"/>
</dbReference>
<dbReference type="VEuPathDB" id="FungiDB:CTRG_04992"/>
<evidence type="ECO:0000313" key="4">
    <source>
        <dbReference type="Proteomes" id="UP000002037"/>
    </source>
</evidence>
<protein>
    <recommendedName>
        <fullName evidence="2">Programmed cell death protein 2 C-terminal domain-containing protein</fullName>
    </recommendedName>
</protein>
<accession>C5MFZ9</accession>
<dbReference type="GeneID" id="8299066"/>
<proteinExistence type="predicted"/>
<feature type="domain" description="Programmed cell death protein 2 C-terminal" evidence="2">
    <location>
        <begin position="311"/>
        <end position="410"/>
    </location>
</feature>
<sequence>MSTNNENEDVYSSDEESFDESSKSQVLLGFVDAPIIYNQEENGDDDDEEEELPTIEDTFIGGQPVWLHPESKPPQKLVTCDLCNQEMALYLQAFAPISGKLYDRVIYVFGCKNTKSCSGRKGSIKAIRGIIKDKETIEKIKLENQQALQKDLDAKLKLDKQKKLNEELTKDLFKKTDTSSNPFGGNSNPFSNPFGSNPFDKKAEEPKKPESTDKKTTKTPSYADVASTNAPKPKPVKKFQGTLPEYKGYFVYVENERFKKGKTDPDLEKYKHLIEQEGDGDFDDGDISEKVGTSMGFENPQAGKIANMLQDKCFEKFTNVVQENPGQVLRYGGQPLWYSSKIGHPPSGKKYELQLMPKAIMDLEGLDGDIIGGMSWGTIVVFTSEDDFIPEENFDKNDVGYVEESAFVQWE</sequence>
<feature type="compositionally biased region" description="Acidic residues" evidence="1">
    <location>
        <begin position="1"/>
        <end position="19"/>
    </location>
</feature>
<dbReference type="RefSeq" id="XP_002550694.1">
    <property type="nucleotide sequence ID" value="XM_002550648.1"/>
</dbReference>
<reference evidence="3 4" key="1">
    <citation type="journal article" date="2009" name="Nature">
        <title>Evolution of pathogenicity and sexual reproduction in eight Candida genomes.</title>
        <authorList>
            <person name="Butler G."/>
            <person name="Rasmussen M.D."/>
            <person name="Lin M.F."/>
            <person name="Santos M.A."/>
            <person name="Sakthikumar S."/>
            <person name="Munro C.A."/>
            <person name="Rheinbay E."/>
            <person name="Grabherr M."/>
            <person name="Forche A."/>
            <person name="Reedy J.L."/>
            <person name="Agrafioti I."/>
            <person name="Arnaud M.B."/>
            <person name="Bates S."/>
            <person name="Brown A.J."/>
            <person name="Brunke S."/>
            <person name="Costanzo M.C."/>
            <person name="Fitzpatrick D.A."/>
            <person name="de Groot P.W."/>
            <person name="Harris D."/>
            <person name="Hoyer L.L."/>
            <person name="Hube B."/>
            <person name="Klis F.M."/>
            <person name="Kodira C."/>
            <person name="Lennard N."/>
            <person name="Logue M.E."/>
            <person name="Martin R."/>
            <person name="Neiman A.M."/>
            <person name="Nikolaou E."/>
            <person name="Quail M.A."/>
            <person name="Quinn J."/>
            <person name="Santos M.C."/>
            <person name="Schmitzberger F.F."/>
            <person name="Sherlock G."/>
            <person name="Shah P."/>
            <person name="Silverstein K.A."/>
            <person name="Skrzypek M.S."/>
            <person name="Soll D."/>
            <person name="Staggs R."/>
            <person name="Stansfield I."/>
            <person name="Stumpf M.P."/>
            <person name="Sudbery P.E."/>
            <person name="Srikantha T."/>
            <person name="Zeng Q."/>
            <person name="Berman J."/>
            <person name="Berriman M."/>
            <person name="Heitman J."/>
            <person name="Gow N.A."/>
            <person name="Lorenz M.C."/>
            <person name="Birren B.W."/>
            <person name="Kellis M."/>
            <person name="Cuomo C.A."/>
        </authorList>
    </citation>
    <scope>NUCLEOTIDE SEQUENCE [LARGE SCALE GENOMIC DNA]</scope>
    <source>
        <strain evidence="4">ATCC MYA-3404 / T1</strain>
    </source>
</reference>
<dbReference type="KEGG" id="ctp:CTRG_04992"/>
<evidence type="ECO:0000259" key="2">
    <source>
        <dbReference type="Pfam" id="PF04194"/>
    </source>
</evidence>
<dbReference type="PANTHER" id="PTHR47524">
    <property type="entry name" value="20S RRNA ACCUMULATION PROTEIN 4"/>
    <property type="match status" value="1"/>
</dbReference>
<dbReference type="EMBL" id="GG692401">
    <property type="protein sequence ID" value="EER31262.1"/>
    <property type="molecule type" value="Genomic_DNA"/>
</dbReference>
<dbReference type="STRING" id="294747.C5MFZ9"/>
<dbReference type="Proteomes" id="UP000002037">
    <property type="component" value="Unassembled WGS sequence"/>
</dbReference>
<gene>
    <name evidence="3" type="ORF">CTRG_04992</name>
</gene>
<dbReference type="PANTHER" id="PTHR47524:SF1">
    <property type="entry name" value="20S RRNA ACCUMULATION PROTEIN 4"/>
    <property type="match status" value="1"/>
</dbReference>
<dbReference type="AlphaFoldDB" id="C5MFZ9"/>
<dbReference type="InterPro" id="IPR007320">
    <property type="entry name" value="PDCD2_C"/>
</dbReference>
<dbReference type="GO" id="GO:0005829">
    <property type="term" value="C:cytosol"/>
    <property type="evidence" value="ECO:0007669"/>
    <property type="project" value="EnsemblFungi"/>
</dbReference>
<feature type="compositionally biased region" description="Low complexity" evidence="1">
    <location>
        <begin position="179"/>
        <end position="198"/>
    </location>
</feature>
<name>C5MFZ9_CANTT</name>
<organism evidence="3 4">
    <name type="scientific">Candida tropicalis (strain ATCC MYA-3404 / T1)</name>
    <name type="common">Yeast</name>
    <dbReference type="NCBI Taxonomy" id="294747"/>
    <lineage>
        <taxon>Eukaryota</taxon>
        <taxon>Fungi</taxon>
        <taxon>Dikarya</taxon>
        <taxon>Ascomycota</taxon>
        <taxon>Saccharomycotina</taxon>
        <taxon>Pichiomycetes</taxon>
        <taxon>Debaryomycetaceae</taxon>
        <taxon>Candida/Lodderomyces clade</taxon>
        <taxon>Candida</taxon>
    </lineage>
</organism>
<dbReference type="GO" id="GO:0030490">
    <property type="term" value="P:maturation of SSU-rRNA"/>
    <property type="evidence" value="ECO:0007669"/>
    <property type="project" value="EnsemblFungi"/>
</dbReference>
<evidence type="ECO:0000256" key="1">
    <source>
        <dbReference type="SAM" id="MobiDB-lite"/>
    </source>
</evidence>
<feature type="region of interest" description="Disordered" evidence="1">
    <location>
        <begin position="1"/>
        <end position="24"/>
    </location>
</feature>
<dbReference type="Pfam" id="PF04194">
    <property type="entry name" value="PDCD2_C"/>
    <property type="match status" value="1"/>
</dbReference>
<evidence type="ECO:0000313" key="3">
    <source>
        <dbReference type="EMBL" id="EER31262.1"/>
    </source>
</evidence>
<dbReference type="GO" id="GO:0051082">
    <property type="term" value="F:unfolded protein binding"/>
    <property type="evidence" value="ECO:0007669"/>
    <property type="project" value="EnsemblFungi"/>
</dbReference>
<feature type="compositionally biased region" description="Basic and acidic residues" evidence="1">
    <location>
        <begin position="199"/>
        <end position="216"/>
    </location>
</feature>
<keyword evidence="4" id="KW-1185">Reference proteome</keyword>
<feature type="region of interest" description="Disordered" evidence="1">
    <location>
        <begin position="175"/>
        <end position="239"/>
    </location>
</feature>
<dbReference type="HOGENOM" id="CLU_031771_0_0_1"/>
<dbReference type="GO" id="GO:0140597">
    <property type="term" value="F:protein carrier chaperone"/>
    <property type="evidence" value="ECO:0007669"/>
    <property type="project" value="EnsemblFungi"/>
</dbReference>